<protein>
    <submittedName>
        <fullName evidence="2">Uncharacterized protein</fullName>
    </submittedName>
</protein>
<dbReference type="AlphaFoldDB" id="A0AAV7N111"/>
<feature type="compositionally biased region" description="Basic and acidic residues" evidence="1">
    <location>
        <begin position="110"/>
        <end position="139"/>
    </location>
</feature>
<organism evidence="2 3">
    <name type="scientific">Pleurodeles waltl</name>
    <name type="common">Iberian ribbed newt</name>
    <dbReference type="NCBI Taxonomy" id="8319"/>
    <lineage>
        <taxon>Eukaryota</taxon>
        <taxon>Metazoa</taxon>
        <taxon>Chordata</taxon>
        <taxon>Craniata</taxon>
        <taxon>Vertebrata</taxon>
        <taxon>Euteleostomi</taxon>
        <taxon>Amphibia</taxon>
        <taxon>Batrachia</taxon>
        <taxon>Caudata</taxon>
        <taxon>Salamandroidea</taxon>
        <taxon>Salamandridae</taxon>
        <taxon>Pleurodelinae</taxon>
        <taxon>Pleurodeles</taxon>
    </lineage>
</organism>
<evidence type="ECO:0000313" key="2">
    <source>
        <dbReference type="EMBL" id="KAJ1109139.1"/>
    </source>
</evidence>
<sequence length="167" mass="17736">MQEASLQQTTAPSRMATNAGAQATEAVPGSEISYDTGGCSRETDSSAPFSADLGSDWHPTAPEEGKAIENGNPDIRIPIDLPGKEGDALDQEEEDEVIGAGNPDIQVPESVKREEGLCAERIKKEKNAEEKENEERRTEIAGSEGDGKTSAPHLGRTEPGSTRETST</sequence>
<feature type="compositionally biased region" description="Acidic residues" evidence="1">
    <location>
        <begin position="88"/>
        <end position="97"/>
    </location>
</feature>
<evidence type="ECO:0000313" key="3">
    <source>
        <dbReference type="Proteomes" id="UP001066276"/>
    </source>
</evidence>
<accession>A0AAV7N111</accession>
<evidence type="ECO:0000256" key="1">
    <source>
        <dbReference type="SAM" id="MobiDB-lite"/>
    </source>
</evidence>
<gene>
    <name evidence="2" type="ORF">NDU88_006504</name>
</gene>
<proteinExistence type="predicted"/>
<feature type="compositionally biased region" description="Polar residues" evidence="1">
    <location>
        <begin position="1"/>
        <end position="21"/>
    </location>
</feature>
<keyword evidence="3" id="KW-1185">Reference proteome</keyword>
<name>A0AAV7N111_PLEWA</name>
<dbReference type="Proteomes" id="UP001066276">
    <property type="component" value="Chromosome 9"/>
</dbReference>
<reference evidence="2" key="1">
    <citation type="journal article" date="2022" name="bioRxiv">
        <title>Sequencing and chromosome-scale assembly of the giantPleurodeles waltlgenome.</title>
        <authorList>
            <person name="Brown T."/>
            <person name="Elewa A."/>
            <person name="Iarovenko S."/>
            <person name="Subramanian E."/>
            <person name="Araus A.J."/>
            <person name="Petzold A."/>
            <person name="Susuki M."/>
            <person name="Suzuki K.-i.T."/>
            <person name="Hayashi T."/>
            <person name="Toyoda A."/>
            <person name="Oliveira C."/>
            <person name="Osipova E."/>
            <person name="Leigh N.D."/>
            <person name="Simon A."/>
            <person name="Yun M.H."/>
        </authorList>
    </citation>
    <scope>NUCLEOTIDE SEQUENCE</scope>
    <source>
        <strain evidence="2">20211129_DDA</strain>
        <tissue evidence="2">Liver</tissue>
    </source>
</reference>
<dbReference type="EMBL" id="JANPWB010000013">
    <property type="protein sequence ID" value="KAJ1109139.1"/>
    <property type="molecule type" value="Genomic_DNA"/>
</dbReference>
<feature type="region of interest" description="Disordered" evidence="1">
    <location>
        <begin position="1"/>
        <end position="167"/>
    </location>
</feature>
<comment type="caution">
    <text evidence="2">The sequence shown here is derived from an EMBL/GenBank/DDBJ whole genome shotgun (WGS) entry which is preliminary data.</text>
</comment>